<dbReference type="RefSeq" id="WP_130841485.1">
    <property type="nucleotide sequence ID" value="NZ_SIJL01000006.1"/>
</dbReference>
<accession>A0A4Q9B4T6</accession>
<dbReference type="GO" id="GO:0016020">
    <property type="term" value="C:membrane"/>
    <property type="evidence" value="ECO:0007669"/>
    <property type="project" value="UniProtKB-SubCell"/>
</dbReference>
<dbReference type="EMBL" id="SIJL01000006">
    <property type="protein sequence ID" value="TBH20587.1"/>
    <property type="molecule type" value="Genomic_DNA"/>
</dbReference>
<dbReference type="PROSITE" id="PS00760">
    <property type="entry name" value="SPASE_I_2"/>
    <property type="match status" value="1"/>
</dbReference>
<evidence type="ECO:0000256" key="7">
    <source>
        <dbReference type="RuleBase" id="RU003993"/>
    </source>
</evidence>
<evidence type="ECO:0000256" key="5">
    <source>
        <dbReference type="ARBA" id="ARBA00022801"/>
    </source>
</evidence>
<feature type="domain" description="Peptidase S26" evidence="9">
    <location>
        <begin position="10"/>
        <end position="242"/>
    </location>
</feature>
<dbReference type="SUPFAM" id="SSF51306">
    <property type="entry name" value="LexA/Signal peptidase"/>
    <property type="match status" value="1"/>
</dbReference>
<comment type="similarity">
    <text evidence="2 8">Belongs to the peptidase S26 family.</text>
</comment>
<dbReference type="OrthoDB" id="9802919at2"/>
<gene>
    <name evidence="10" type="primary">lepB</name>
    <name evidence="10" type="ORF">ETP66_05815</name>
</gene>
<evidence type="ECO:0000256" key="8">
    <source>
        <dbReference type="RuleBase" id="RU362042"/>
    </source>
</evidence>
<dbReference type="NCBIfam" id="TIGR02227">
    <property type="entry name" value="sigpep_I_bact"/>
    <property type="match status" value="1"/>
</dbReference>
<protein>
    <recommendedName>
        <fullName evidence="3 7">Signal peptidase I</fullName>
        <ecNumber evidence="3 7">3.4.21.89</ecNumber>
    </recommendedName>
</protein>
<dbReference type="AlphaFoldDB" id="A0A4Q9B4T6"/>
<comment type="caution">
    <text evidence="10">The sequence shown here is derived from an EMBL/GenBank/DDBJ whole genome shotgun (WGS) entry which is preliminary data.</text>
</comment>
<proteinExistence type="inferred from homology"/>
<organism evidence="10 11">
    <name type="scientific">Thermus thermamylovorans</name>
    <dbReference type="NCBI Taxonomy" id="2509362"/>
    <lineage>
        <taxon>Bacteria</taxon>
        <taxon>Thermotogati</taxon>
        <taxon>Deinococcota</taxon>
        <taxon>Deinococci</taxon>
        <taxon>Thermales</taxon>
        <taxon>Thermaceae</taxon>
        <taxon>Thermus</taxon>
    </lineage>
</organism>
<evidence type="ECO:0000256" key="1">
    <source>
        <dbReference type="ARBA" id="ARBA00000677"/>
    </source>
</evidence>
<dbReference type="PRINTS" id="PR00727">
    <property type="entry name" value="LEADERPTASE"/>
</dbReference>
<dbReference type="InterPro" id="IPR019757">
    <property type="entry name" value="Pept_S26A_signal_pept_1_Lys-AS"/>
</dbReference>
<comment type="catalytic activity">
    <reaction evidence="1 7">
        <text>Cleavage of hydrophobic, N-terminal signal or leader sequences from secreted and periplasmic proteins.</text>
        <dbReference type="EC" id="3.4.21.89"/>
    </reaction>
</comment>
<dbReference type="Proteomes" id="UP000292858">
    <property type="component" value="Unassembled WGS sequence"/>
</dbReference>
<evidence type="ECO:0000313" key="10">
    <source>
        <dbReference type="EMBL" id="TBH20587.1"/>
    </source>
</evidence>
<keyword evidence="5 7" id="KW-0378">Hydrolase</keyword>
<dbReference type="PANTHER" id="PTHR43390:SF1">
    <property type="entry name" value="CHLOROPLAST PROCESSING PEPTIDASE"/>
    <property type="match status" value="1"/>
</dbReference>
<dbReference type="PANTHER" id="PTHR43390">
    <property type="entry name" value="SIGNAL PEPTIDASE I"/>
    <property type="match status" value="1"/>
</dbReference>
<evidence type="ECO:0000259" key="9">
    <source>
        <dbReference type="Pfam" id="PF10502"/>
    </source>
</evidence>
<dbReference type="Pfam" id="PF10502">
    <property type="entry name" value="Peptidase_S26"/>
    <property type="match status" value="1"/>
</dbReference>
<sequence>MKAFWEYLFKEWFRQVGEALLLAFLVTTFLFTTVGVVGQSMFPALANGERVLVPKWEMWLVRFGLAEWRRGDIAILKPPEGTPHATARFPVLGFTFRAFFIKRIVAVPGDEVYVDRGVVYVNGVPLNERHITDRLSPWPDSFPGVCYRDGRMTRILTQQGDFPVNLLPGYLGPLVEMLQPPSEEVLARSRLGEACEVGRIRLKEGYYFVMGDNRTLGGSEDSRTFGPVPVEAIAGRASSVWWPPLVREEGGWRWNLRRLPPPEAYEVR</sequence>
<reference evidence="10 11" key="1">
    <citation type="submission" date="2019-02" db="EMBL/GenBank/DDBJ databases">
        <title>Thermus sp. a novel from hot spring.</title>
        <authorList>
            <person name="Zhao Z."/>
        </authorList>
    </citation>
    <scope>NUCLEOTIDE SEQUENCE [LARGE SCALE GENOMIC DNA]</scope>
    <source>
        <strain evidence="10 11">CFH 72773T</strain>
    </source>
</reference>
<evidence type="ECO:0000313" key="11">
    <source>
        <dbReference type="Proteomes" id="UP000292858"/>
    </source>
</evidence>
<dbReference type="InterPro" id="IPR019533">
    <property type="entry name" value="Peptidase_S26"/>
</dbReference>
<dbReference type="GO" id="GO:0004252">
    <property type="term" value="F:serine-type endopeptidase activity"/>
    <property type="evidence" value="ECO:0007669"/>
    <property type="project" value="InterPro"/>
</dbReference>
<dbReference type="InterPro" id="IPR036286">
    <property type="entry name" value="LexA/Signal_pep-like_sf"/>
</dbReference>
<feature type="active site" evidence="6">
    <location>
        <position position="40"/>
    </location>
</feature>
<evidence type="ECO:0000256" key="6">
    <source>
        <dbReference type="PIRSR" id="PIRSR600223-1"/>
    </source>
</evidence>
<dbReference type="CDD" id="cd06530">
    <property type="entry name" value="S26_SPase_I"/>
    <property type="match status" value="2"/>
</dbReference>
<evidence type="ECO:0000256" key="3">
    <source>
        <dbReference type="ARBA" id="ARBA00013208"/>
    </source>
</evidence>
<dbReference type="Gene3D" id="2.10.109.10">
    <property type="entry name" value="Umud Fragment, subunit A"/>
    <property type="match status" value="1"/>
</dbReference>
<dbReference type="GO" id="GO:0009003">
    <property type="term" value="F:signal peptidase activity"/>
    <property type="evidence" value="ECO:0007669"/>
    <property type="project" value="UniProtKB-EC"/>
</dbReference>
<dbReference type="GO" id="GO:0006465">
    <property type="term" value="P:signal peptide processing"/>
    <property type="evidence" value="ECO:0007669"/>
    <property type="project" value="InterPro"/>
</dbReference>
<keyword evidence="11" id="KW-1185">Reference proteome</keyword>
<keyword evidence="4 7" id="KW-0645">Protease</keyword>
<comment type="subcellular location">
    <subcellularLocation>
        <location evidence="8">Membrane</location>
        <topology evidence="8">Single-pass type II membrane protein</topology>
    </subcellularLocation>
</comment>
<evidence type="ECO:0000256" key="4">
    <source>
        <dbReference type="ARBA" id="ARBA00022670"/>
    </source>
</evidence>
<dbReference type="PROSITE" id="PS00501">
    <property type="entry name" value="SPASE_I_1"/>
    <property type="match status" value="1"/>
</dbReference>
<name>A0A4Q9B4T6_9DEIN</name>
<dbReference type="InterPro" id="IPR019756">
    <property type="entry name" value="Pept_S26A_signal_pept_1_Ser-AS"/>
</dbReference>
<evidence type="ECO:0000256" key="2">
    <source>
        <dbReference type="ARBA" id="ARBA00009370"/>
    </source>
</evidence>
<dbReference type="InterPro" id="IPR000223">
    <property type="entry name" value="Pept_S26A_signal_pept_1"/>
</dbReference>
<feature type="active site" evidence="6">
    <location>
        <position position="102"/>
    </location>
</feature>
<dbReference type="EC" id="3.4.21.89" evidence="3 7"/>